<keyword evidence="2" id="KW-1185">Reference proteome</keyword>
<dbReference type="RefSeq" id="WP_129483522.1">
    <property type="nucleotide sequence ID" value="NZ_CP099397.1"/>
</dbReference>
<accession>A0ABY5AB83</accession>
<name>A0ABY5AB83_9GAMM</name>
<organism evidence="1 2">
    <name type="scientific">Ectopseudomonas hydrolytica</name>
    <dbReference type="NCBI Taxonomy" id="2493633"/>
    <lineage>
        <taxon>Bacteria</taxon>
        <taxon>Pseudomonadati</taxon>
        <taxon>Pseudomonadota</taxon>
        <taxon>Gammaproteobacteria</taxon>
        <taxon>Pseudomonadales</taxon>
        <taxon>Pseudomonadaceae</taxon>
        <taxon>Ectopseudomonas</taxon>
    </lineage>
</organism>
<evidence type="ECO:0000313" key="1">
    <source>
        <dbReference type="EMBL" id="USR41123.1"/>
    </source>
</evidence>
<dbReference type="Proteomes" id="UP001054897">
    <property type="component" value="Chromosome"/>
</dbReference>
<gene>
    <name evidence="1" type="ORF">L1F06_006735</name>
</gene>
<evidence type="ECO:0000313" key="2">
    <source>
        <dbReference type="Proteomes" id="UP001054897"/>
    </source>
</evidence>
<dbReference type="EMBL" id="CP099397">
    <property type="protein sequence ID" value="USR41123.1"/>
    <property type="molecule type" value="Genomic_DNA"/>
</dbReference>
<sequence length="111" mass="12484">MPSPKRKYSGIERELIRTLTLACETAKSEIVGFQWLTHEVDYERFPQSLRVTWMFDSEASRARALASSDKARMLRLTQAAFDEVGISVSSIATHVAFSVEQPARGKRGQGH</sequence>
<proteinExistence type="predicted"/>
<protein>
    <recommendedName>
        <fullName evidence="3">Fis family transcriptional regulator</fullName>
    </recommendedName>
</protein>
<reference evidence="1" key="1">
    <citation type="submission" date="2022-06" db="EMBL/GenBank/DDBJ databases">
        <title>Complete genome of Pseudomonas hydrolytica DSWY01T.</title>
        <authorList>
            <person name="Jung J."/>
            <person name="Jeon C.O."/>
        </authorList>
    </citation>
    <scope>NUCLEOTIDE SEQUENCE</scope>
    <source>
        <strain evidence="1">DSWY01</strain>
    </source>
</reference>
<dbReference type="GeneID" id="300080654"/>
<evidence type="ECO:0008006" key="3">
    <source>
        <dbReference type="Google" id="ProtNLM"/>
    </source>
</evidence>